<feature type="compositionally biased region" description="Polar residues" evidence="1">
    <location>
        <begin position="27"/>
        <end position="43"/>
    </location>
</feature>
<feature type="compositionally biased region" description="Polar residues" evidence="1">
    <location>
        <begin position="499"/>
        <end position="509"/>
    </location>
</feature>
<feature type="compositionally biased region" description="Polar residues" evidence="1">
    <location>
        <begin position="151"/>
        <end position="166"/>
    </location>
</feature>
<feature type="compositionally biased region" description="Polar residues" evidence="1">
    <location>
        <begin position="472"/>
        <end position="491"/>
    </location>
</feature>
<feature type="compositionally biased region" description="Polar residues" evidence="1">
    <location>
        <begin position="173"/>
        <end position="182"/>
    </location>
</feature>
<feature type="compositionally biased region" description="Polar residues" evidence="1">
    <location>
        <begin position="232"/>
        <end position="244"/>
    </location>
</feature>
<protein>
    <submittedName>
        <fullName evidence="2">Uncharacterized protein</fullName>
    </submittedName>
</protein>
<feature type="compositionally biased region" description="Polar residues" evidence="1">
    <location>
        <begin position="610"/>
        <end position="624"/>
    </location>
</feature>
<dbReference type="EMBL" id="OZ020109">
    <property type="protein sequence ID" value="CAK9261840.1"/>
    <property type="molecule type" value="Genomic_DNA"/>
</dbReference>
<sequence>MDYQQQQQGGVGGGNYVQPAAEVPRYSGTQPFQANGAPESNTSAAPAPKAAYSGGGAPPAPGLGAEGQDPDQQSPAAATAGSGTSRLASVFGNSGFGAKPLQPFPTPSRPPGAVAASEYSKRSERTEQQQPPVGDQEMGAGVAGYGDQGTAGLQQSTNTTSESTPGTVDPLESESQQQNADGFNQGPPAYDEISNRDELEQTPAPGAVEEDQPQLGTDQVAAAHPPVEEETGPTSNLNQESNLPQEKMHDPVLEESQFGADEETPAQTGAPSEQEREHAKLDPALIGTTAAAAGAAAAAGKRDETTTQQQPQFDTESTADESLGDPTAAVQPPVEDRLDDSESVPSGELGDPVEQQTQLGTTDGVPGELDQIPPSDPVEDQTQLGTDDQLPVEDTPALGGEQETRGSPAEAGVVGTGLVGEKLDEPTQQQTQLGTGGAASEETLEGGPEDGGRQQQQPGEGSWDSELHDPVLQQTQLGTESGVQEAPTTGSDEVERNQTESATPEQQFGNGAPPGFEDSREHLPSAADPQQQPDAEELQSSSNGYEVNDGSSAPGIPNTHLPTAADTTHDDDAVRDGIPTSGGTSLEEPSAAASDPAPDTHIDHDDQLNSHDTNIGNNATTNVPDSLKGDEIPANLNNGNELPESNEAPATADDPSTTEDDDTRAPAAPAPAPAKKGVFSNLMNKIMPGGTRNA</sequence>
<reference evidence="2" key="1">
    <citation type="submission" date="2024-02" db="EMBL/GenBank/DDBJ databases">
        <authorList>
            <consortium name="ELIXIR-Norway"/>
            <consortium name="Elixir Norway"/>
        </authorList>
    </citation>
    <scope>NUCLEOTIDE SEQUENCE</scope>
</reference>
<evidence type="ECO:0000313" key="2">
    <source>
        <dbReference type="EMBL" id="CAK9261840.1"/>
    </source>
</evidence>
<evidence type="ECO:0000256" key="1">
    <source>
        <dbReference type="SAM" id="MobiDB-lite"/>
    </source>
</evidence>
<feature type="compositionally biased region" description="Low complexity" evidence="1">
    <location>
        <begin position="76"/>
        <end position="85"/>
    </location>
</feature>
<name>A0ABP0W929_9BRYO</name>
<accession>A0ABP0W929</accession>
<organism evidence="2 3">
    <name type="scientific">Sphagnum jensenii</name>
    <dbReference type="NCBI Taxonomy" id="128206"/>
    <lineage>
        <taxon>Eukaryota</taxon>
        <taxon>Viridiplantae</taxon>
        <taxon>Streptophyta</taxon>
        <taxon>Embryophyta</taxon>
        <taxon>Bryophyta</taxon>
        <taxon>Sphagnophytina</taxon>
        <taxon>Sphagnopsida</taxon>
        <taxon>Sphagnales</taxon>
        <taxon>Sphagnaceae</taxon>
        <taxon>Sphagnum</taxon>
    </lineage>
</organism>
<feature type="compositionally biased region" description="Polar residues" evidence="1">
    <location>
        <begin position="528"/>
        <end position="551"/>
    </location>
</feature>
<gene>
    <name evidence="2" type="ORF">CSSPJE1EN1_LOCUS7318</name>
</gene>
<feature type="region of interest" description="Disordered" evidence="1">
    <location>
        <begin position="1"/>
        <end position="694"/>
    </location>
</feature>
<evidence type="ECO:0000313" key="3">
    <source>
        <dbReference type="Proteomes" id="UP001497444"/>
    </source>
</evidence>
<feature type="compositionally biased region" description="Polar residues" evidence="1">
    <location>
        <begin position="306"/>
        <end position="316"/>
    </location>
</feature>
<feature type="compositionally biased region" description="Basic and acidic residues" evidence="1">
    <location>
        <begin position="598"/>
        <end position="609"/>
    </location>
</feature>
<feature type="compositionally biased region" description="Low complexity" evidence="1">
    <location>
        <begin position="287"/>
        <end position="299"/>
    </location>
</feature>
<dbReference type="Proteomes" id="UP001497444">
    <property type="component" value="Chromosome 14"/>
</dbReference>
<keyword evidence="3" id="KW-1185">Reference proteome</keyword>
<proteinExistence type="predicted"/>